<accession>A0A8T0EUF9</accession>
<protein>
    <recommendedName>
        <fullName evidence="2">Small ribosomal subunit protein bS6m</fullName>
    </recommendedName>
    <alternativeName>
        <fullName evidence="3">28S ribosomal protein S6, mitochondrial</fullName>
    </alternativeName>
</protein>
<dbReference type="Pfam" id="PF01250">
    <property type="entry name" value="Ribosomal_S6"/>
    <property type="match status" value="1"/>
</dbReference>
<dbReference type="InterPro" id="IPR035980">
    <property type="entry name" value="Ribosomal_bS6_sf"/>
</dbReference>
<dbReference type="GO" id="GO:0005840">
    <property type="term" value="C:ribosome"/>
    <property type="evidence" value="ECO:0007669"/>
    <property type="project" value="UniProtKB-KW"/>
</dbReference>
<comment type="similarity">
    <text evidence="1">Belongs to the bacterial ribosomal protein bS6 family.</text>
</comment>
<proteinExistence type="inferred from homology"/>
<evidence type="ECO:0000256" key="2">
    <source>
        <dbReference type="ARBA" id="ARBA00035170"/>
    </source>
</evidence>
<sequence>MPAYELSLLLKNLPKQDLAAALKRVGTLLLDHGVVLQNLQNLGTKNLPYRIKKDEVYHYKGRINGDFEWQTKISHQSYSHRVLICLS</sequence>
<reference evidence="4" key="1">
    <citation type="journal article" date="2020" name="bioRxiv">
        <title>Chromosome-level reference genome of the European wasp spider Argiope bruennichi: a resource for studies on range expansion and evolutionary adaptation.</title>
        <authorList>
            <person name="Sheffer M.M."/>
            <person name="Hoppe A."/>
            <person name="Krehenwinkel H."/>
            <person name="Uhl G."/>
            <person name="Kuss A.W."/>
            <person name="Jensen L."/>
            <person name="Jensen C."/>
            <person name="Gillespie R.G."/>
            <person name="Hoff K.J."/>
            <person name="Prost S."/>
        </authorList>
    </citation>
    <scope>NUCLEOTIDE SEQUENCE</scope>
</reference>
<dbReference type="GO" id="GO:0005737">
    <property type="term" value="C:cytoplasm"/>
    <property type="evidence" value="ECO:0007669"/>
    <property type="project" value="UniProtKB-ARBA"/>
</dbReference>
<evidence type="ECO:0000256" key="1">
    <source>
        <dbReference type="ARBA" id="ARBA00009512"/>
    </source>
</evidence>
<keyword evidence="5" id="KW-1185">Reference proteome</keyword>
<keyword evidence="4" id="KW-0689">Ribosomal protein</keyword>
<dbReference type="PANTHER" id="PTHR21011">
    <property type="entry name" value="MITOCHONDRIAL 28S RIBOSOMAL PROTEIN S6"/>
    <property type="match status" value="1"/>
</dbReference>
<dbReference type="EMBL" id="JABXBU010002072">
    <property type="protein sequence ID" value="KAF8778006.1"/>
    <property type="molecule type" value="Genomic_DNA"/>
</dbReference>
<dbReference type="GO" id="GO:0070181">
    <property type="term" value="F:small ribosomal subunit rRNA binding"/>
    <property type="evidence" value="ECO:0007669"/>
    <property type="project" value="TreeGrafter"/>
</dbReference>
<dbReference type="InterPro" id="IPR014717">
    <property type="entry name" value="Transl_elong_EF1B/ribsomal_bS6"/>
</dbReference>
<dbReference type="SUPFAM" id="SSF54995">
    <property type="entry name" value="Ribosomal protein S6"/>
    <property type="match status" value="1"/>
</dbReference>
<dbReference type="Proteomes" id="UP000807504">
    <property type="component" value="Unassembled WGS sequence"/>
</dbReference>
<comment type="caution">
    <text evidence="4">The sequence shown here is derived from an EMBL/GenBank/DDBJ whole genome shotgun (WGS) entry which is preliminary data.</text>
</comment>
<dbReference type="Gene3D" id="3.30.70.60">
    <property type="match status" value="1"/>
</dbReference>
<organism evidence="4 5">
    <name type="scientific">Argiope bruennichi</name>
    <name type="common">Wasp spider</name>
    <name type="synonym">Aranea bruennichi</name>
    <dbReference type="NCBI Taxonomy" id="94029"/>
    <lineage>
        <taxon>Eukaryota</taxon>
        <taxon>Metazoa</taxon>
        <taxon>Ecdysozoa</taxon>
        <taxon>Arthropoda</taxon>
        <taxon>Chelicerata</taxon>
        <taxon>Arachnida</taxon>
        <taxon>Araneae</taxon>
        <taxon>Araneomorphae</taxon>
        <taxon>Entelegynae</taxon>
        <taxon>Araneoidea</taxon>
        <taxon>Araneidae</taxon>
        <taxon>Argiope</taxon>
    </lineage>
</organism>
<reference evidence="4" key="2">
    <citation type="submission" date="2020-06" db="EMBL/GenBank/DDBJ databases">
        <authorList>
            <person name="Sheffer M."/>
        </authorList>
    </citation>
    <scope>NUCLEOTIDE SEQUENCE</scope>
</reference>
<gene>
    <name evidence="4" type="ORF">HNY73_014781</name>
</gene>
<evidence type="ECO:0000313" key="4">
    <source>
        <dbReference type="EMBL" id="KAF8778006.1"/>
    </source>
</evidence>
<dbReference type="GO" id="GO:0006412">
    <property type="term" value="P:translation"/>
    <property type="evidence" value="ECO:0007669"/>
    <property type="project" value="InterPro"/>
</dbReference>
<keyword evidence="4" id="KW-0687">Ribonucleoprotein</keyword>
<name>A0A8T0EUF9_ARGBR</name>
<dbReference type="AlphaFoldDB" id="A0A8T0EUF9"/>
<evidence type="ECO:0000256" key="3">
    <source>
        <dbReference type="ARBA" id="ARBA00035365"/>
    </source>
</evidence>
<dbReference type="InterPro" id="IPR000529">
    <property type="entry name" value="Ribosomal_bS6"/>
</dbReference>
<dbReference type="PANTHER" id="PTHR21011:SF1">
    <property type="entry name" value="SMALL RIBOSOMAL SUBUNIT PROTEIN BS6M"/>
    <property type="match status" value="1"/>
</dbReference>
<dbReference type="GO" id="GO:0003735">
    <property type="term" value="F:structural constituent of ribosome"/>
    <property type="evidence" value="ECO:0007669"/>
    <property type="project" value="InterPro"/>
</dbReference>
<evidence type="ECO:0000313" key="5">
    <source>
        <dbReference type="Proteomes" id="UP000807504"/>
    </source>
</evidence>
<dbReference type="CDD" id="cd15465">
    <property type="entry name" value="bS6_mito"/>
    <property type="match status" value="1"/>
</dbReference>